<evidence type="ECO:0000313" key="2">
    <source>
        <dbReference type="EMBL" id="TWT37121.1"/>
    </source>
</evidence>
<gene>
    <name evidence="2" type="ORF">KOR34_20680</name>
</gene>
<dbReference type="AlphaFoldDB" id="A0A5C5VG97"/>
<name>A0A5C5VG97_9BACT</name>
<organism evidence="2 3">
    <name type="scientific">Posidoniimonas corsicana</name>
    <dbReference type="NCBI Taxonomy" id="1938618"/>
    <lineage>
        <taxon>Bacteria</taxon>
        <taxon>Pseudomonadati</taxon>
        <taxon>Planctomycetota</taxon>
        <taxon>Planctomycetia</taxon>
        <taxon>Pirellulales</taxon>
        <taxon>Lacipirellulaceae</taxon>
        <taxon>Posidoniimonas</taxon>
    </lineage>
</organism>
<evidence type="ECO:0000313" key="3">
    <source>
        <dbReference type="Proteomes" id="UP000316714"/>
    </source>
</evidence>
<keyword evidence="3" id="KW-1185">Reference proteome</keyword>
<dbReference type="Proteomes" id="UP000316714">
    <property type="component" value="Unassembled WGS sequence"/>
</dbReference>
<reference evidence="2 3" key="1">
    <citation type="submission" date="2019-02" db="EMBL/GenBank/DDBJ databases">
        <title>Deep-cultivation of Planctomycetes and their phenomic and genomic characterization uncovers novel biology.</title>
        <authorList>
            <person name="Wiegand S."/>
            <person name="Jogler M."/>
            <person name="Boedeker C."/>
            <person name="Pinto D."/>
            <person name="Vollmers J."/>
            <person name="Rivas-Marin E."/>
            <person name="Kohn T."/>
            <person name="Peeters S.H."/>
            <person name="Heuer A."/>
            <person name="Rast P."/>
            <person name="Oberbeckmann S."/>
            <person name="Bunk B."/>
            <person name="Jeske O."/>
            <person name="Meyerdierks A."/>
            <person name="Storesund J.E."/>
            <person name="Kallscheuer N."/>
            <person name="Luecker S."/>
            <person name="Lage O.M."/>
            <person name="Pohl T."/>
            <person name="Merkel B.J."/>
            <person name="Hornburger P."/>
            <person name="Mueller R.-W."/>
            <person name="Bruemmer F."/>
            <person name="Labrenz M."/>
            <person name="Spormann A.M."/>
            <person name="Op Den Camp H."/>
            <person name="Overmann J."/>
            <person name="Amann R."/>
            <person name="Jetten M.S.M."/>
            <person name="Mascher T."/>
            <person name="Medema M.H."/>
            <person name="Devos D.P."/>
            <person name="Kaster A.-K."/>
            <person name="Ovreas L."/>
            <person name="Rohde M."/>
            <person name="Galperin M.Y."/>
            <person name="Jogler C."/>
        </authorList>
    </citation>
    <scope>NUCLEOTIDE SEQUENCE [LARGE SCALE GENOMIC DNA]</scope>
    <source>
        <strain evidence="2 3">KOR34</strain>
    </source>
</reference>
<dbReference type="Gene3D" id="2.60.120.430">
    <property type="entry name" value="Galactose-binding lectin"/>
    <property type="match status" value="1"/>
</dbReference>
<dbReference type="EMBL" id="SIHJ01000001">
    <property type="protein sequence ID" value="TWT37121.1"/>
    <property type="molecule type" value="Genomic_DNA"/>
</dbReference>
<protein>
    <recommendedName>
        <fullName evidence="4">PEP-CTERM protein-sorting domain-containing protein</fullName>
    </recommendedName>
</protein>
<keyword evidence="1" id="KW-0732">Signal</keyword>
<accession>A0A5C5VG97</accession>
<feature type="chain" id="PRO_5022769300" description="PEP-CTERM protein-sorting domain-containing protein" evidence="1">
    <location>
        <begin position="25"/>
        <end position="230"/>
    </location>
</feature>
<feature type="signal peptide" evidence="1">
    <location>
        <begin position="1"/>
        <end position="24"/>
    </location>
</feature>
<evidence type="ECO:0008006" key="4">
    <source>
        <dbReference type="Google" id="ProtNLM"/>
    </source>
</evidence>
<comment type="caution">
    <text evidence="2">The sequence shown here is derived from an EMBL/GenBank/DDBJ whole genome shotgun (WGS) entry which is preliminary data.</text>
</comment>
<dbReference type="RefSeq" id="WP_146564476.1">
    <property type="nucleotide sequence ID" value="NZ_SIHJ01000001.1"/>
</dbReference>
<proteinExistence type="predicted"/>
<sequence length="230" mass="23722" precursor="true">MNSLSRACVCGLAIVLTATTSSLAMLKVDFNDASGPSPTYSDWTGVTLPGATGINAGSVGSNIQVILNTDQGIAGVGADDRDRGAANSPAPTALSRDFIFGMGGTDYLEVLVSNVNPGTYTFTGYFHDTNPPAALVNNVETDVYLNGTEMISDLARSDGNEPMSSESFTFTTAGGPLSFRVVGSLISNGNLTAHVINGFTIAAVPEAGAFLVWSVLGGVAVVRYRGKRLA</sequence>
<evidence type="ECO:0000256" key="1">
    <source>
        <dbReference type="SAM" id="SignalP"/>
    </source>
</evidence>